<reference evidence="1 2" key="1">
    <citation type="submission" date="2022-09" db="EMBL/GenBank/DDBJ databases">
        <title>Evolutionary Diversification of Methanotrophic Ca. Methanophagales (ANME-1) and Their Expansive Virome.</title>
        <authorList>
            <person name="Laso-Perez R."/>
            <person name="Wu F."/>
            <person name="Cremiere A."/>
            <person name="Speth D.R."/>
            <person name="Magyar J.S."/>
            <person name="Krupovic M."/>
            <person name="Orphan V."/>
        </authorList>
    </citation>
    <scope>NUCLEOTIDE SEQUENCE [LARGE SCALE GENOMIC DNA]</scope>
    <source>
        <strain evidence="1">PBV305</strain>
    </source>
</reference>
<proteinExistence type="predicted"/>
<evidence type="ECO:0000313" key="2">
    <source>
        <dbReference type="Proteomes" id="UP001156238"/>
    </source>
</evidence>
<accession>A0AA46TDK7</accession>
<sequence length="473" mass="55542">MKLFEWLEDWRNKIIEGVTKPIQDAVNNIQTWFAEKIIEGLWGLMEKLEPDAINMISDALDELLETGALPASYEKLLKEIRGKKHAVGLLGALSFMGGTAAGFAMQPLSVMLKPATHKLNQAITPEIIPVDALMTLHYRKEIDDDFFYNEMAKWGFDKEQADRLAKAYLYYPSPTDFIRFAVRDVFKSDIVKRYAYDTGWEETEKEIKEYAEKTGISMDVLKWYWRAHWELPSPSMAFEMLHRGLIEQKDIETLLRIADYAPFWIDKIIGISYTPITRVDLRRLYQAGVIDEERLYRGYKELGYNDEDARAITEWVIKDIDDKDRDLTKTEILRNYRIGKVTKERVKEMLKDIGYSEDEADWILTYEDYKLFIEELEEEAMNIVKECENGSITVEEADKRLTELGLPVKVRERYLNKAKRAIKESIKRPGTDDLKRWLKMGIISEEEFKREMSQNKWIDKDIERFIKEVKGEK</sequence>
<name>A0AA46TDK7_9VIRU</name>
<gene>
    <name evidence="1" type="ORF">HJKPNNFO_00009</name>
</gene>
<dbReference type="EMBL" id="OP548100">
    <property type="protein sequence ID" value="UYL65061.1"/>
    <property type="molecule type" value="Genomic_DNA"/>
</dbReference>
<evidence type="ECO:0000313" key="1">
    <source>
        <dbReference type="EMBL" id="UYL65061.1"/>
    </source>
</evidence>
<organism evidence="1 2">
    <name type="scientific">Methanophagales virus PBV305</name>
    <dbReference type="NCBI Taxonomy" id="3071310"/>
    <lineage>
        <taxon>Viruses</taxon>
        <taxon>Varidnaviria</taxon>
        <taxon>Abadenavirae</taxon>
        <taxon>Produgelaviricota</taxon>
        <taxon>Belvinaviricetes</taxon>
        <taxon>Coyopavirales</taxon>
        <taxon>Chaacviridae</taxon>
        <taxon>Homochaacvirus</taxon>
        <taxon>Homochaacvirus californiense</taxon>
    </lineage>
</organism>
<keyword evidence="2" id="KW-1185">Reference proteome</keyword>
<dbReference type="Proteomes" id="UP001156238">
    <property type="component" value="Segment"/>
</dbReference>
<protein>
    <submittedName>
        <fullName evidence="1">Uncharacterized protein</fullName>
    </submittedName>
</protein>